<organism evidence="11 12">
    <name type="scientific">Haloechinothrix aidingensis</name>
    <dbReference type="NCBI Taxonomy" id="2752311"/>
    <lineage>
        <taxon>Bacteria</taxon>
        <taxon>Bacillati</taxon>
        <taxon>Actinomycetota</taxon>
        <taxon>Actinomycetes</taxon>
        <taxon>Pseudonocardiales</taxon>
        <taxon>Pseudonocardiaceae</taxon>
        <taxon>Haloechinothrix</taxon>
    </lineage>
</organism>
<keyword evidence="7 10" id="KW-0472">Membrane</keyword>
<dbReference type="Pfam" id="PF02653">
    <property type="entry name" value="BPD_transp_2"/>
    <property type="match status" value="2"/>
</dbReference>
<evidence type="ECO:0000256" key="5">
    <source>
        <dbReference type="ARBA" id="ARBA00022970"/>
    </source>
</evidence>
<evidence type="ECO:0000256" key="8">
    <source>
        <dbReference type="ARBA" id="ARBA00037998"/>
    </source>
</evidence>
<name>A0A837ZZR6_9PSEU</name>
<keyword evidence="6 10" id="KW-1133">Transmembrane helix</keyword>
<evidence type="ECO:0000256" key="9">
    <source>
        <dbReference type="SAM" id="MobiDB-lite"/>
    </source>
</evidence>
<feature type="transmembrane region" description="Helical" evidence="10">
    <location>
        <begin position="270"/>
        <end position="288"/>
    </location>
</feature>
<dbReference type="RefSeq" id="WP_180892591.1">
    <property type="nucleotide sequence ID" value="NZ_JACCKD010000003.1"/>
</dbReference>
<feature type="transmembrane region" description="Helical" evidence="10">
    <location>
        <begin position="454"/>
        <end position="474"/>
    </location>
</feature>
<feature type="transmembrane region" description="Helical" evidence="10">
    <location>
        <begin position="63"/>
        <end position="80"/>
    </location>
</feature>
<protein>
    <submittedName>
        <fullName evidence="11">ABC transporter permease</fullName>
    </submittedName>
</protein>
<feature type="transmembrane region" description="Helical" evidence="10">
    <location>
        <begin position="358"/>
        <end position="377"/>
    </location>
</feature>
<dbReference type="AlphaFoldDB" id="A0A837ZZR6"/>
<evidence type="ECO:0000313" key="12">
    <source>
        <dbReference type="Proteomes" id="UP000582974"/>
    </source>
</evidence>
<dbReference type="GO" id="GO:0015658">
    <property type="term" value="F:branched-chain amino acid transmembrane transporter activity"/>
    <property type="evidence" value="ECO:0007669"/>
    <property type="project" value="InterPro"/>
</dbReference>
<feature type="transmembrane region" description="Helical" evidence="10">
    <location>
        <begin position="383"/>
        <end position="403"/>
    </location>
</feature>
<dbReference type="CDD" id="cd06581">
    <property type="entry name" value="TM_PBP1_LivM_like"/>
    <property type="match status" value="1"/>
</dbReference>
<evidence type="ECO:0000256" key="7">
    <source>
        <dbReference type="ARBA" id="ARBA00023136"/>
    </source>
</evidence>
<feature type="transmembrane region" description="Helical" evidence="10">
    <location>
        <begin position="92"/>
        <end position="115"/>
    </location>
</feature>
<reference evidence="11 12" key="1">
    <citation type="submission" date="2020-07" db="EMBL/GenBank/DDBJ databases">
        <title>Genome of Haloechinothrix sp.</title>
        <authorList>
            <person name="Tang S.-K."/>
            <person name="Yang L."/>
            <person name="Zhu W.-Y."/>
        </authorList>
    </citation>
    <scope>NUCLEOTIDE SEQUENCE [LARGE SCALE GENOMIC DNA]</scope>
    <source>
        <strain evidence="11 12">YIM 98757</strain>
    </source>
</reference>
<dbReference type="GO" id="GO:0006865">
    <property type="term" value="P:amino acid transport"/>
    <property type="evidence" value="ECO:0007669"/>
    <property type="project" value="UniProtKB-KW"/>
</dbReference>
<keyword evidence="4 10" id="KW-0812">Transmembrane</keyword>
<evidence type="ECO:0000256" key="10">
    <source>
        <dbReference type="SAM" id="Phobius"/>
    </source>
</evidence>
<comment type="similarity">
    <text evidence="8">Belongs to the binding-protein-dependent transport system permease family. LivHM subfamily.</text>
</comment>
<feature type="transmembrane region" description="Helical" evidence="10">
    <location>
        <begin position="6"/>
        <end position="27"/>
    </location>
</feature>
<keyword evidence="12" id="KW-1185">Reference proteome</keyword>
<dbReference type="GO" id="GO:0005886">
    <property type="term" value="C:plasma membrane"/>
    <property type="evidence" value="ECO:0007669"/>
    <property type="project" value="UniProtKB-SubCell"/>
</dbReference>
<dbReference type="InterPro" id="IPR052157">
    <property type="entry name" value="BCAA_transport_permease"/>
</dbReference>
<keyword evidence="3" id="KW-1003">Cell membrane</keyword>
<accession>A0A837ZZR6</accession>
<keyword evidence="5" id="KW-0029">Amino-acid transport</keyword>
<dbReference type="Proteomes" id="UP000582974">
    <property type="component" value="Unassembled WGS sequence"/>
</dbReference>
<comment type="caution">
    <text evidence="11">The sequence shown here is derived from an EMBL/GenBank/DDBJ whole genome shotgun (WGS) entry which is preliminary data.</text>
</comment>
<feature type="transmembrane region" description="Helical" evidence="10">
    <location>
        <begin position="333"/>
        <end position="351"/>
    </location>
</feature>
<feature type="transmembrane region" description="Helical" evidence="10">
    <location>
        <begin position="410"/>
        <end position="429"/>
    </location>
</feature>
<proteinExistence type="inferred from homology"/>
<feature type="region of interest" description="Disordered" evidence="9">
    <location>
        <begin position="598"/>
        <end position="658"/>
    </location>
</feature>
<comment type="subcellular location">
    <subcellularLocation>
        <location evidence="1">Cell membrane</location>
        <topology evidence="1">Multi-pass membrane protein</topology>
    </subcellularLocation>
</comment>
<gene>
    <name evidence="11" type="ORF">H0B56_09350</name>
</gene>
<feature type="transmembrane region" description="Helical" evidence="10">
    <location>
        <begin position="34"/>
        <end position="51"/>
    </location>
</feature>
<evidence type="ECO:0000313" key="11">
    <source>
        <dbReference type="EMBL" id="MBA0125744.1"/>
    </source>
</evidence>
<feature type="compositionally biased region" description="Basic and acidic residues" evidence="9">
    <location>
        <begin position="613"/>
        <end position="628"/>
    </location>
</feature>
<dbReference type="CDD" id="cd06582">
    <property type="entry name" value="TM_PBP1_LivH_like"/>
    <property type="match status" value="1"/>
</dbReference>
<feature type="transmembrane region" description="Helical" evidence="10">
    <location>
        <begin position="191"/>
        <end position="209"/>
    </location>
</feature>
<evidence type="ECO:0000256" key="2">
    <source>
        <dbReference type="ARBA" id="ARBA00022448"/>
    </source>
</evidence>
<evidence type="ECO:0000256" key="1">
    <source>
        <dbReference type="ARBA" id="ARBA00004651"/>
    </source>
</evidence>
<feature type="compositionally biased region" description="Low complexity" evidence="9">
    <location>
        <begin position="598"/>
        <end position="612"/>
    </location>
</feature>
<dbReference type="InterPro" id="IPR043428">
    <property type="entry name" value="LivM-like"/>
</dbReference>
<evidence type="ECO:0000256" key="4">
    <source>
        <dbReference type="ARBA" id="ARBA00022692"/>
    </source>
</evidence>
<dbReference type="PANTHER" id="PTHR11795">
    <property type="entry name" value="BRANCHED-CHAIN AMINO ACID TRANSPORT SYSTEM PERMEASE PROTEIN LIVH"/>
    <property type="match status" value="1"/>
</dbReference>
<feature type="transmembrane region" description="Helical" evidence="10">
    <location>
        <begin position="135"/>
        <end position="159"/>
    </location>
</feature>
<sequence>MNDLLPFLVVGVTTGSIYGLAAMGLVLTYKTSGIFNFAHGAIAALAAYAFYDLTTLRGLPWPVALLLAAVVLPPVLAVSLERMARGLAGASVTMKIVATVGLQLAITGALMAHYGAAGLPFPTFLPVDTVTVSGVHVGIDQLISASVAAAGAAAFFLFFRLSSLGVRMRAVVDDPDLLELTGTSAFAVRSWAWLIGSWFAAISGILLAPQIGLDALLLTLLVVQAYGAAAVGMFASLPLTYAGGLLIGVLAAFATTIAAGSQALAGLPPAVPFLVLFVVLLVAGRSRLADAGTHRPAPVSAPLLTPRATRGFAVAATVLAAAVPLLAGPRLPVYANALVFLLIFTSLYLLVRISGQVSLAHAALVAVGSATFSHLAVGAGLPWLLAVLLAGAAAVPVGAVVAIPAIRLSGLFLALATFGFGLLLERLLYRSGVMFGATGTLPAARPEHFSSDTAFYYVLLAFAAGGMVLVAAVTRSRLGRLLRAMADSPTSLATLGAGINVTRVTVFCVSAFIAGIAGALHASVSQSATGTPFTAYASLTWLAVLVLFSVARSAAPVLAALFLTVAPAYSSSDTAVDWMPVLFGLGAMLVALHEASARPRTTTGDGTAGASSRARERIGAPSAARERLQAAAGRAGGRAGPDTGRLRVGRPRQQGDTR</sequence>
<evidence type="ECO:0000256" key="3">
    <source>
        <dbReference type="ARBA" id="ARBA00022475"/>
    </source>
</evidence>
<feature type="transmembrane region" description="Helical" evidence="10">
    <location>
        <begin position="495"/>
        <end position="520"/>
    </location>
</feature>
<feature type="transmembrane region" description="Helical" evidence="10">
    <location>
        <begin position="540"/>
        <end position="563"/>
    </location>
</feature>
<dbReference type="PANTHER" id="PTHR11795:SF451">
    <property type="entry name" value="ABC TRANSPORTER PERMEASE PROTEIN"/>
    <property type="match status" value="1"/>
</dbReference>
<keyword evidence="2" id="KW-0813">Transport</keyword>
<evidence type="ECO:0000256" key="6">
    <source>
        <dbReference type="ARBA" id="ARBA00022989"/>
    </source>
</evidence>
<dbReference type="InterPro" id="IPR001851">
    <property type="entry name" value="ABC_transp_permease"/>
</dbReference>
<dbReference type="EMBL" id="JACCKD010000003">
    <property type="protein sequence ID" value="MBA0125744.1"/>
    <property type="molecule type" value="Genomic_DNA"/>
</dbReference>